<keyword evidence="2" id="KW-0134">Cell wall</keyword>
<dbReference type="EMBL" id="QCZG01000029">
    <property type="protein sequence ID" value="PWA09446.1"/>
    <property type="molecule type" value="Genomic_DNA"/>
</dbReference>
<feature type="transmembrane region" description="Helical" evidence="7">
    <location>
        <begin position="2007"/>
        <end position="2027"/>
    </location>
</feature>
<feature type="domain" description="SpaA-like prealbumin fold" evidence="10">
    <location>
        <begin position="1231"/>
        <end position="1314"/>
    </location>
</feature>
<feature type="domain" description="CNA-B" evidence="9">
    <location>
        <begin position="1759"/>
        <end position="1838"/>
    </location>
</feature>
<accession>A0A2U1JW73</accession>
<feature type="domain" description="SpaA-like prealbumin fold" evidence="10">
    <location>
        <begin position="1135"/>
        <end position="1213"/>
    </location>
</feature>
<dbReference type="Proteomes" id="UP000245998">
    <property type="component" value="Unassembled WGS sequence"/>
</dbReference>
<feature type="domain" description="CNA-B" evidence="9">
    <location>
        <begin position="1494"/>
        <end position="1574"/>
    </location>
</feature>
<dbReference type="Gene3D" id="2.60.40.740">
    <property type="match status" value="4"/>
</dbReference>
<comment type="subcellular location">
    <subcellularLocation>
        <location evidence="1">Secreted</location>
        <location evidence="1">Cell wall</location>
        <topology evidence="1">Peptidoglycan-anchor</topology>
    </subcellularLocation>
</comment>
<reference evidence="12 13" key="1">
    <citation type="submission" date="2018-04" db="EMBL/GenBank/DDBJ databases">
        <title>Camelliibacillus theae gen. nov., sp. nov., isolated from Pu'er tea.</title>
        <authorList>
            <person name="Niu L."/>
        </authorList>
    </citation>
    <scope>NUCLEOTIDE SEQUENCE [LARGE SCALE GENOMIC DNA]</scope>
    <source>
        <strain evidence="12 13">T8</strain>
    </source>
</reference>
<keyword evidence="3" id="KW-0964">Secreted</keyword>
<feature type="region of interest" description="Disordered" evidence="6">
    <location>
        <begin position="836"/>
        <end position="862"/>
    </location>
</feature>
<comment type="caution">
    <text evidence="12">The sequence shown here is derived from an EMBL/GenBank/DDBJ whole genome shotgun (WGS) entry which is preliminary data.</text>
</comment>
<dbReference type="SUPFAM" id="SSF49478">
    <property type="entry name" value="Cna protein B-type domain"/>
    <property type="match status" value="9"/>
</dbReference>
<dbReference type="GO" id="GO:0007155">
    <property type="term" value="P:cell adhesion"/>
    <property type="evidence" value="ECO:0007669"/>
    <property type="project" value="InterPro"/>
</dbReference>
<feature type="domain" description="CNA-B" evidence="9">
    <location>
        <begin position="1320"/>
        <end position="1400"/>
    </location>
</feature>
<feature type="region of interest" description="Disordered" evidence="6">
    <location>
        <begin position="1931"/>
        <end position="1999"/>
    </location>
</feature>
<dbReference type="Pfam" id="PF17802">
    <property type="entry name" value="SpaA"/>
    <property type="match status" value="2"/>
</dbReference>
<evidence type="ECO:0000256" key="4">
    <source>
        <dbReference type="ARBA" id="ARBA00022729"/>
    </source>
</evidence>
<evidence type="ECO:0000313" key="12">
    <source>
        <dbReference type="EMBL" id="PWA09446.1"/>
    </source>
</evidence>
<feature type="compositionally biased region" description="Acidic residues" evidence="6">
    <location>
        <begin position="233"/>
        <end position="242"/>
    </location>
</feature>
<evidence type="ECO:0000256" key="7">
    <source>
        <dbReference type="SAM" id="Phobius"/>
    </source>
</evidence>
<feature type="domain" description="CNA-B" evidence="9">
    <location>
        <begin position="1582"/>
        <end position="1662"/>
    </location>
</feature>
<evidence type="ECO:0000259" key="11">
    <source>
        <dbReference type="Pfam" id="PF17961"/>
    </source>
</evidence>
<dbReference type="Pfam" id="PF05737">
    <property type="entry name" value="Collagen_bind"/>
    <property type="match status" value="4"/>
</dbReference>
<feature type="transmembrane region" description="Helical" evidence="7">
    <location>
        <begin position="28"/>
        <end position="48"/>
    </location>
</feature>
<evidence type="ECO:0000256" key="6">
    <source>
        <dbReference type="SAM" id="MobiDB-lite"/>
    </source>
</evidence>
<feature type="domain" description="CNA-B" evidence="9">
    <location>
        <begin position="1670"/>
        <end position="1751"/>
    </location>
</feature>
<evidence type="ECO:0000256" key="1">
    <source>
        <dbReference type="ARBA" id="ARBA00004168"/>
    </source>
</evidence>
<keyword evidence="7" id="KW-0812">Transmembrane</keyword>
<dbReference type="InterPro" id="IPR041033">
    <property type="entry name" value="SpaA_PFL_dom_1"/>
</dbReference>
<dbReference type="CDD" id="cd00222">
    <property type="entry name" value="CollagenBindB"/>
    <property type="match status" value="7"/>
</dbReference>
<organism evidence="12 13">
    <name type="scientific">Pueribacillus theae</name>
    <dbReference type="NCBI Taxonomy" id="2171751"/>
    <lineage>
        <taxon>Bacteria</taxon>
        <taxon>Bacillati</taxon>
        <taxon>Bacillota</taxon>
        <taxon>Bacilli</taxon>
        <taxon>Bacillales</taxon>
        <taxon>Bacillaceae</taxon>
        <taxon>Pueribacillus</taxon>
    </lineage>
</organism>
<evidence type="ECO:0000259" key="8">
    <source>
        <dbReference type="Pfam" id="PF05737"/>
    </source>
</evidence>
<feature type="domain" description="Collagen binding" evidence="8">
    <location>
        <begin position="852"/>
        <end position="969"/>
    </location>
</feature>
<dbReference type="InterPro" id="IPR013783">
    <property type="entry name" value="Ig-like_fold"/>
</dbReference>
<feature type="region of interest" description="Disordered" evidence="6">
    <location>
        <begin position="204"/>
        <end position="275"/>
    </location>
</feature>
<evidence type="ECO:0000259" key="10">
    <source>
        <dbReference type="Pfam" id="PF17802"/>
    </source>
</evidence>
<gene>
    <name evidence="12" type="ORF">DCC39_13190</name>
</gene>
<feature type="domain" description="Collagen binding" evidence="8">
    <location>
        <begin position="433"/>
        <end position="563"/>
    </location>
</feature>
<feature type="domain" description="SDR-like Ig" evidence="11">
    <location>
        <begin position="91"/>
        <end position="180"/>
    </location>
</feature>
<dbReference type="Pfam" id="PF17961">
    <property type="entry name" value="Big_8"/>
    <property type="match status" value="2"/>
</dbReference>
<keyword evidence="7" id="KW-0472">Membrane</keyword>
<keyword evidence="5" id="KW-0572">Peptidoglycan-anchor</keyword>
<keyword evidence="7" id="KW-1133">Transmembrane helix</keyword>
<dbReference type="InterPro" id="IPR011252">
    <property type="entry name" value="Fibrogen-bd_dom1"/>
</dbReference>
<dbReference type="InterPro" id="IPR008456">
    <property type="entry name" value="Collagen-bd_dom"/>
</dbReference>
<sequence length="2032" mass="226972">MRENDEIIFVSSNIFENDERRMELRKKISLIAFIFILVSHTIAGGIGVPHTAIAKELGQSILTNVKLKDENGSIIDAGKNHNHLSNLDSVVNVNYDWTLTGLEVNGGDTYSFKLPAQLKVQKKQQGKITSSDNIEVGTFNVAADGTVTVTFNEEVKNHAGSGGKLTIAAAFNKEIIGGNEKISIPFNLKEQKKVINVSFEVDSKQESEKIQKEDEKNQNVEAEEKKDEKVADEKDEVIAETEEAAKDEDKDIEDNDEENLTVETQDKEKVESDSDIQVLNDEEQREPKLIEENIIKNGTLVLEKSDGTFVKENDTLTPGDKFQLKFDWELPENHEYIAGDTFELQLPEQLKIYNEITGELSEFGSYKVTEDGKVTFTFNESIKNHSFVHGYFHVETELNEEKLTSTEDVLEFKVNDEVVEKIAVNYKPKGGQAIAKSGKPANGNNFNADEIEWTVIVNTTRESLTKAIIEDEILAGQELIIDSIELKEAEVNLQGVIIKEKDVVDVGDGNKSTAEKLLLELGDTNKAYKLTFKTKVKEEEKDKEGVTVYKNTARLTSDNKDGAQAGASVSITRPESLVKTSNAFNKGDRSVEWEVKANFNEKNLKKGDTVTDEFTFTVGKEQYNDKFEVVDIEILQVDAFDENGNATKTSDASRIFGYHIEGNKVTYTLKENTNKAFIFKYKTKLKEGEYITHDGKITNKVTLDGETKTSSQGVYQQVGKKEHAAINYETKTIDWKITINADKQDLRNFKLKDDFSGSGQKLVNGSIKIEPEAANAKININENDEGFEIDFGNITRDYTITYQTTFDYDFGSEDKKPNFVNKVKLSYETSDGTEYGLDLEDKVDPNTQTKSNGAKKGEPNQQTKEITWSVDINYNKLKLDNARFEDKIADNQSLVEGSVKVYETTIKSDGGVNVGDEVTDQFKNTTTIDNDKITIDFGEINKSYRIEFKTVDKDGIYNRGEKYENTAQFIPRKDETHNLNAHVQLPHQGEFLGKKGAHNKEDWTIDWQIVVNKSKSKLTDIIVADDLGDEKLQLLLEDTIKVTKEGSNETLAADEDYELEVNGNGFKLKFINEFKETNETFIVSYSSYILAQETVDLKNLANVSSNSEIVGQTEKVDTIHVGISTGGGGAEGVTGDLHLKKFEAGSNKPLENVAFVLKTKIGNKEITVREGTTDSEGKLYWPGLKYGKYTLEETVPEGYLAETPLEIELVRDQMPDGVKTVEIKNKRQEGTAKIIKQDAVTKEKLANATFKITNLETNQDFTLTTNEQGIAEADVPFGEYSVKEIKAPKGYKNAKELKNIKIEIGKTTEITIDNHAVVNVSGEKTWIDGNETNRPESITVQLLNGDTVIQEKEVTSNDNWKYTFTDLPKYDESGKEINYTIKEVPVNGYITNIDGVNLINIEKTKLDGEKTWKDGNSEERPKSITVQVLDGDTVAAEKEVTSDDNWKYTFTELPKYDSEGKVINYTINELPVPGYHAEINGTNITNTKSAKIDVEGTKTWKDGNAKDRPDFITVKLLANGEEVAAKKVTAEDNWKYSFTDLPAYDNEGLAIEYTINEAKVEGYKSIVEGYNITNLRVGKTSVEGTKTWKDDDSKERPKKIEVHLLQNGKMIDTQEVSAETDWKYSFSILDEFDKDGAAYKYTVGEKPVAGYKSIVEGYDITNVRVGKTSVEGKKSWKDDNAKDRPKSIKVNLLQNGVVVDTKEVTKENGWKYSFTDLAKYDEEGKAYAYTVKEQGVPGYKSEVNGYDITNTRSDKTSIIVTKGWKDDNSNDRPDAITVNLLQNGKVIDTVEVTAAGSWTYEFTDLEAYDSEGVAYEYAVEEEAVEGYESTVDGFDITNLRVSTTSVEVTKTWKDDNSSNRPEMIKVDLLQNGKIIHTEEVTADTDWKYTFTGLDKYDEEGKEYTYTVAEQPVEGYKSTVKETDAGFEITNILVTEPEEPGTDPGTDPKEPGTDPKDPGKDPGTDPKVPSTGPADPGKVLGTDTTQPTKPDDDSGKTGNNLPKTATNFFNLILIGVSLLIAGIALLLYRRRSA</sequence>
<dbReference type="InterPro" id="IPR008966">
    <property type="entry name" value="Adhesion_dom_sf"/>
</dbReference>
<evidence type="ECO:0008006" key="14">
    <source>
        <dbReference type="Google" id="ProtNLM"/>
    </source>
</evidence>
<proteinExistence type="predicted"/>
<keyword evidence="4" id="KW-0732">Signal</keyword>
<evidence type="ECO:0000256" key="2">
    <source>
        <dbReference type="ARBA" id="ARBA00022512"/>
    </source>
</evidence>
<evidence type="ECO:0000256" key="3">
    <source>
        <dbReference type="ARBA" id="ARBA00022525"/>
    </source>
</evidence>
<evidence type="ECO:0000313" key="13">
    <source>
        <dbReference type="Proteomes" id="UP000245998"/>
    </source>
</evidence>
<dbReference type="Gene3D" id="2.60.40.1140">
    <property type="entry name" value="Collagen-binding surface protein Cna, B-type domain"/>
    <property type="match status" value="7"/>
</dbReference>
<evidence type="ECO:0000259" key="9">
    <source>
        <dbReference type="Pfam" id="PF05738"/>
    </source>
</evidence>
<dbReference type="InterPro" id="IPR041171">
    <property type="entry name" value="SDR_Ig"/>
</dbReference>
<dbReference type="Gene3D" id="2.60.40.1280">
    <property type="match status" value="2"/>
</dbReference>
<dbReference type="GO" id="GO:0005518">
    <property type="term" value="F:collagen binding"/>
    <property type="evidence" value="ECO:0007669"/>
    <property type="project" value="InterPro"/>
</dbReference>
<name>A0A2U1JW73_9BACI</name>
<feature type="compositionally biased region" description="Basic and acidic residues" evidence="6">
    <location>
        <begin position="1945"/>
        <end position="1963"/>
    </location>
</feature>
<dbReference type="Gene3D" id="2.60.40.10">
    <property type="entry name" value="Immunoglobulins"/>
    <property type="match status" value="2"/>
</dbReference>
<feature type="compositionally biased region" description="Basic and acidic residues" evidence="6">
    <location>
        <begin position="204"/>
        <end position="232"/>
    </location>
</feature>
<feature type="domain" description="SDR-like Ig" evidence="11">
    <location>
        <begin position="317"/>
        <end position="406"/>
    </location>
</feature>
<dbReference type="SUPFAM" id="SSF49401">
    <property type="entry name" value="Bacterial adhesins"/>
    <property type="match status" value="7"/>
</dbReference>
<dbReference type="InterPro" id="IPR008454">
    <property type="entry name" value="Collagen-bd_Cna-like_B-typ_dom"/>
</dbReference>
<feature type="domain" description="CNA-B" evidence="9">
    <location>
        <begin position="1407"/>
        <end position="1487"/>
    </location>
</feature>
<evidence type="ECO:0000256" key="5">
    <source>
        <dbReference type="ARBA" id="ARBA00023088"/>
    </source>
</evidence>
<feature type="domain" description="Collagen binding" evidence="8">
    <location>
        <begin position="990"/>
        <end position="1093"/>
    </location>
</feature>
<keyword evidence="13" id="KW-1185">Reference proteome</keyword>
<feature type="domain" description="Collagen binding" evidence="8">
    <location>
        <begin position="728"/>
        <end position="829"/>
    </location>
</feature>
<dbReference type="Pfam" id="PF05738">
    <property type="entry name" value="Cna_B"/>
    <property type="match status" value="7"/>
</dbReference>
<dbReference type="NCBIfam" id="TIGR01167">
    <property type="entry name" value="LPXTG_anchor"/>
    <property type="match status" value="1"/>
</dbReference>
<feature type="compositionally biased region" description="Acidic residues" evidence="6">
    <location>
        <begin position="250"/>
        <end position="260"/>
    </location>
</feature>
<dbReference type="OrthoDB" id="2056845at2"/>
<feature type="domain" description="CNA-B" evidence="9">
    <location>
        <begin position="1846"/>
        <end position="1930"/>
    </location>
</feature>
<protein>
    <recommendedName>
        <fullName evidence="14">Gram-positive cocci surface proteins LPxTG domain-containing protein</fullName>
    </recommendedName>
</protein>